<dbReference type="InterPro" id="IPR016093">
    <property type="entry name" value="MIR_motif"/>
</dbReference>
<dbReference type="EMBL" id="QEAP01000024">
    <property type="protein sequence ID" value="TPX77299.1"/>
    <property type="molecule type" value="Genomic_DNA"/>
</dbReference>
<dbReference type="STRING" id="246404.A0A507FLM5"/>
<feature type="signal peptide" evidence="3">
    <location>
        <begin position="1"/>
        <end position="19"/>
    </location>
</feature>
<feature type="chain" id="PRO_5021205705" description="MIR domain-containing protein" evidence="3">
    <location>
        <begin position="20"/>
        <end position="210"/>
    </location>
</feature>
<dbReference type="Proteomes" id="UP000320333">
    <property type="component" value="Unassembled WGS sequence"/>
</dbReference>
<protein>
    <recommendedName>
        <fullName evidence="4">MIR domain-containing protein</fullName>
    </recommendedName>
</protein>
<evidence type="ECO:0000256" key="3">
    <source>
        <dbReference type="SAM" id="SignalP"/>
    </source>
</evidence>
<comment type="caution">
    <text evidence="5">The sequence shown here is derived from an EMBL/GenBank/DDBJ whole genome shotgun (WGS) entry which is preliminary data.</text>
</comment>
<dbReference type="SMART" id="SM00472">
    <property type="entry name" value="MIR"/>
    <property type="match status" value="3"/>
</dbReference>
<evidence type="ECO:0000256" key="1">
    <source>
        <dbReference type="ARBA" id="ARBA00022729"/>
    </source>
</evidence>
<dbReference type="Pfam" id="PF02815">
    <property type="entry name" value="MIR"/>
    <property type="match status" value="1"/>
</dbReference>
<keyword evidence="2" id="KW-0677">Repeat</keyword>
<organism evidence="5 6">
    <name type="scientific">Chytriomyces confervae</name>
    <dbReference type="NCBI Taxonomy" id="246404"/>
    <lineage>
        <taxon>Eukaryota</taxon>
        <taxon>Fungi</taxon>
        <taxon>Fungi incertae sedis</taxon>
        <taxon>Chytridiomycota</taxon>
        <taxon>Chytridiomycota incertae sedis</taxon>
        <taxon>Chytridiomycetes</taxon>
        <taxon>Chytridiales</taxon>
        <taxon>Chytriomycetaceae</taxon>
        <taxon>Chytriomyces</taxon>
    </lineage>
</organism>
<dbReference type="PANTHER" id="PTHR46809">
    <property type="entry name" value="STROMAL CELL-DERIVED FACTOR 2-LIKE PROTEIN"/>
    <property type="match status" value="1"/>
</dbReference>
<feature type="domain" description="MIR" evidence="4">
    <location>
        <begin position="28"/>
        <end position="82"/>
    </location>
</feature>
<dbReference type="InterPro" id="IPR036300">
    <property type="entry name" value="MIR_dom_sf"/>
</dbReference>
<dbReference type="PANTHER" id="PTHR46809:SF2">
    <property type="entry name" value="GH21273P"/>
    <property type="match status" value="1"/>
</dbReference>
<feature type="domain" description="MIR" evidence="4">
    <location>
        <begin position="147"/>
        <end position="202"/>
    </location>
</feature>
<accession>A0A507FLM5</accession>
<keyword evidence="1 3" id="KW-0732">Signal</keyword>
<dbReference type="PROSITE" id="PS50919">
    <property type="entry name" value="MIR"/>
    <property type="match status" value="3"/>
</dbReference>
<dbReference type="CDD" id="cd23279">
    <property type="entry name" value="beta-trefoil_MIR_SDF2-like"/>
    <property type="match status" value="1"/>
</dbReference>
<name>A0A507FLM5_9FUNG</name>
<dbReference type="Gene3D" id="2.80.10.50">
    <property type="match status" value="1"/>
</dbReference>
<keyword evidence="6" id="KW-1185">Reference proteome</keyword>
<sequence length="210" mass="23126">MKLAQLLTSCLSFLSTSSAADFVIEKEFQAVTCGSSVKLAHSASGVRLHSHQITYGSGSGQQSVTGFNSGDDSNSLFLVDSAFGADPCVRGTPFACDSLVRLKHLNTNKYLHSHNHVSPLSSQQEVSAYEFTNSEDDWKLICIDKKDKVWKRESKVRLQHVATSKYLSSNAKHQFRNPIPGQLEICAVKAAGNNELWQVQEGIFFAQLED</sequence>
<evidence type="ECO:0000313" key="5">
    <source>
        <dbReference type="EMBL" id="TPX77299.1"/>
    </source>
</evidence>
<proteinExistence type="predicted"/>
<dbReference type="OrthoDB" id="5588846at2759"/>
<feature type="domain" description="MIR" evidence="4">
    <location>
        <begin position="91"/>
        <end position="143"/>
    </location>
</feature>
<evidence type="ECO:0000313" key="6">
    <source>
        <dbReference type="Proteomes" id="UP000320333"/>
    </source>
</evidence>
<evidence type="ECO:0000259" key="4">
    <source>
        <dbReference type="PROSITE" id="PS50919"/>
    </source>
</evidence>
<dbReference type="SUPFAM" id="SSF82109">
    <property type="entry name" value="MIR domain"/>
    <property type="match status" value="1"/>
</dbReference>
<reference evidence="5 6" key="1">
    <citation type="journal article" date="2019" name="Sci. Rep.">
        <title>Comparative genomics of chytrid fungi reveal insights into the obligate biotrophic and pathogenic lifestyle of Synchytrium endobioticum.</title>
        <authorList>
            <person name="van de Vossenberg B.T.L.H."/>
            <person name="Warris S."/>
            <person name="Nguyen H.D.T."/>
            <person name="van Gent-Pelzer M.P.E."/>
            <person name="Joly D.L."/>
            <person name="van de Geest H.C."/>
            <person name="Bonants P.J.M."/>
            <person name="Smith D.S."/>
            <person name="Levesque C.A."/>
            <person name="van der Lee T.A.J."/>
        </authorList>
    </citation>
    <scope>NUCLEOTIDE SEQUENCE [LARGE SCALE GENOMIC DNA]</scope>
    <source>
        <strain evidence="5 6">CBS 675.73</strain>
    </source>
</reference>
<evidence type="ECO:0000256" key="2">
    <source>
        <dbReference type="ARBA" id="ARBA00022737"/>
    </source>
</evidence>
<dbReference type="AlphaFoldDB" id="A0A507FLM5"/>
<gene>
    <name evidence="5" type="ORF">CcCBS67573_g01445</name>
</gene>